<reference evidence="1 2" key="1">
    <citation type="submission" date="2016-04" db="EMBL/GenBank/DDBJ databases">
        <authorList>
            <person name="Chen L."/>
            <person name="Zhuang W."/>
            <person name="Wang G."/>
        </authorList>
    </citation>
    <scope>NUCLEOTIDE SEQUENCE [LARGE SCALE GENOMIC DNA]</scope>
    <source>
        <strain evidence="2">GR20</strain>
    </source>
</reference>
<evidence type="ECO:0000313" key="2">
    <source>
        <dbReference type="Proteomes" id="UP000192277"/>
    </source>
</evidence>
<dbReference type="RefSeq" id="WP_014220009.1">
    <property type="nucleotide sequence ID" value="NZ_LWBO01000010.1"/>
</dbReference>
<gene>
    <name evidence="1" type="ORF">A4D02_28820</name>
</gene>
<sequence>MKIRYALGTSDSPGTYETDKNGQISIQKNIITKQKNTNPGEGEVNFKIHFSTKKCSECSLSTSFDTACDKINITVVDNPRVAHVTRTTTYNIDGNEIYFESQTYTNSKGFGEQSWGNFRVIAGRITAITMNQ</sequence>
<dbReference type="Proteomes" id="UP000192277">
    <property type="component" value="Unassembled WGS sequence"/>
</dbReference>
<keyword evidence="2" id="KW-1185">Reference proteome</keyword>
<evidence type="ECO:0000313" key="1">
    <source>
        <dbReference type="EMBL" id="OQP49596.1"/>
    </source>
</evidence>
<proteinExistence type="predicted"/>
<comment type="caution">
    <text evidence="1">The sequence shown here is derived from an EMBL/GenBank/DDBJ whole genome shotgun (WGS) entry which is preliminary data.</text>
</comment>
<organism evidence="1 2">
    <name type="scientific">Niastella koreensis</name>
    <dbReference type="NCBI Taxonomy" id="354356"/>
    <lineage>
        <taxon>Bacteria</taxon>
        <taxon>Pseudomonadati</taxon>
        <taxon>Bacteroidota</taxon>
        <taxon>Chitinophagia</taxon>
        <taxon>Chitinophagales</taxon>
        <taxon>Chitinophagaceae</taxon>
        <taxon>Niastella</taxon>
    </lineage>
</organism>
<name>A0ABX3P205_9BACT</name>
<dbReference type="EMBL" id="LWBO01000010">
    <property type="protein sequence ID" value="OQP49596.1"/>
    <property type="molecule type" value="Genomic_DNA"/>
</dbReference>
<accession>A0ABX3P205</accession>
<protein>
    <submittedName>
        <fullName evidence="1">Uncharacterized protein</fullName>
    </submittedName>
</protein>